<evidence type="ECO:0000313" key="4">
    <source>
        <dbReference type="Proteomes" id="UP000294604"/>
    </source>
</evidence>
<keyword evidence="1" id="KW-1133">Transmembrane helix</keyword>
<evidence type="ECO:0000256" key="1">
    <source>
        <dbReference type="SAM" id="Phobius"/>
    </source>
</evidence>
<dbReference type="AlphaFoldDB" id="A0A4V6QFE4"/>
<name>A0A4V6QFE4_9MYCO</name>
<dbReference type="EMBL" id="PECL01000012">
    <property type="protein sequence ID" value="TEA01317.1"/>
    <property type="molecule type" value="Genomic_DNA"/>
</dbReference>
<dbReference type="Proteomes" id="UP000294604">
    <property type="component" value="Unassembled WGS sequence"/>
</dbReference>
<protein>
    <submittedName>
        <fullName evidence="3">Uncharacterized protein</fullName>
    </submittedName>
</protein>
<dbReference type="Proteomes" id="UP000295117">
    <property type="component" value="Unassembled WGS sequence"/>
</dbReference>
<gene>
    <name evidence="3" type="ORF">CCUG60884_04066</name>
    <name evidence="2" type="ORF">DE4585_01447</name>
</gene>
<dbReference type="RefSeq" id="WP_099051783.1">
    <property type="nucleotide sequence ID" value="NZ_JAPDRC010000002.1"/>
</dbReference>
<evidence type="ECO:0000313" key="5">
    <source>
        <dbReference type="Proteomes" id="UP000295117"/>
    </source>
</evidence>
<feature type="transmembrane region" description="Helical" evidence="1">
    <location>
        <begin position="25"/>
        <end position="49"/>
    </location>
</feature>
<accession>A0A4V6QFE4</accession>
<keyword evidence="1" id="KW-0812">Transmembrane</keyword>
<sequence>MEPGFQIYEARKAQPDSPIERMNDLATAMIIAVLFIALGMAKFGPLWLINY</sequence>
<evidence type="ECO:0000313" key="2">
    <source>
        <dbReference type="EMBL" id="TDZ86124.1"/>
    </source>
</evidence>
<proteinExistence type="predicted"/>
<comment type="caution">
    <text evidence="3">The sequence shown here is derived from an EMBL/GenBank/DDBJ whole genome shotgun (WGS) entry which is preliminary data.</text>
</comment>
<reference evidence="4 5" key="1">
    <citation type="journal article" date="2019" name="Sci. Rep.">
        <title>Extended insight into the Mycobacterium chelonae-abscessus complex through whole genome sequencing of Mycobacterium salmoniphilum outbreak and Mycobacterium salmoniphilum-like strains.</title>
        <authorList>
            <person name="Behra P.R.K."/>
            <person name="Das S."/>
            <person name="Pettersson B.M.F."/>
            <person name="Shirreff L."/>
            <person name="DuCote T."/>
            <person name="Jacobsson K.G."/>
            <person name="Ennis D.G."/>
            <person name="Kirsebom L.A."/>
        </authorList>
    </citation>
    <scope>NUCLEOTIDE SEQUENCE [LARGE SCALE GENOMIC DNA]</scope>
    <source>
        <strain evidence="3 4">CCUG 60884</strain>
        <strain evidence="2 5">DE 4585</strain>
    </source>
</reference>
<organism evidence="3 4">
    <name type="scientific">Mycobacteroides salmoniphilum</name>
    <dbReference type="NCBI Taxonomy" id="404941"/>
    <lineage>
        <taxon>Bacteria</taxon>
        <taxon>Bacillati</taxon>
        <taxon>Actinomycetota</taxon>
        <taxon>Actinomycetes</taxon>
        <taxon>Mycobacteriales</taxon>
        <taxon>Mycobacteriaceae</taxon>
        <taxon>Mycobacteroides</taxon>
    </lineage>
</organism>
<evidence type="ECO:0000313" key="3">
    <source>
        <dbReference type="EMBL" id="TEA01317.1"/>
    </source>
</evidence>
<keyword evidence="1" id="KW-0472">Membrane</keyword>
<dbReference type="EMBL" id="PECH01000004">
    <property type="protein sequence ID" value="TDZ86124.1"/>
    <property type="molecule type" value="Genomic_DNA"/>
</dbReference>